<feature type="compositionally biased region" description="Low complexity" evidence="1">
    <location>
        <begin position="399"/>
        <end position="409"/>
    </location>
</feature>
<organism evidence="2 3">
    <name type="scientific">Candidatus Protofrankia californiensis</name>
    <dbReference type="NCBI Taxonomy" id="1839754"/>
    <lineage>
        <taxon>Bacteria</taxon>
        <taxon>Bacillati</taxon>
        <taxon>Actinomycetota</taxon>
        <taxon>Actinomycetes</taxon>
        <taxon>Frankiales</taxon>
        <taxon>Frankiaceae</taxon>
        <taxon>Protofrankia</taxon>
    </lineage>
</organism>
<proteinExistence type="predicted"/>
<dbReference type="Proteomes" id="UP000199013">
    <property type="component" value="Unassembled WGS sequence"/>
</dbReference>
<sequence>MSSPPARGSSLIPGGQQQGLIVVPARAGIFRRRAHPRRQPFRRPRPRGDLPSATVSPAASHMSSPPARGSSGHVAFRRPLPQVVPARAGIFRVRMADRRLAVGRPRPRGDLPAAGEADPTDSASSPPARGSSGRTAGPITRRYVVPARAGIFLTSRPPCASAEGRPRPRGDLPDLTITELTTWLSSPPARGSSLDLTVVFHSTYVVPARAGIFPRPRDGSGRTTRRPRPRGDLPNDTDLAPTGTTSSPPARGSSCGARWVWLWPRVVPARAGIFRRRRESRCRYRCRPRPRGDLPTILIAITANGASSPPARGSSNSGSNPQSGVAVVPARAGIFRQRRARVAAQRRRPRPRGDLPDQVGAWANVTPSSPPARGSSPGHGHLPGRPSVVPARAGIFLQRSGARSFSSSRPRPRGDLPMLDRAREAGLLSSPPARGSSDGPGESPRQGPVVPARAGIFLRQPGAW</sequence>
<dbReference type="AlphaFoldDB" id="A0A1C3NZC6"/>
<feature type="region of interest" description="Disordered" evidence="1">
    <location>
        <begin position="102"/>
        <end position="141"/>
    </location>
</feature>
<evidence type="ECO:0000313" key="2">
    <source>
        <dbReference type="EMBL" id="SBW22916.1"/>
    </source>
</evidence>
<accession>A0A1C3NZC6</accession>
<feature type="compositionally biased region" description="Low complexity" evidence="1">
    <location>
        <begin position="371"/>
        <end position="380"/>
    </location>
</feature>
<feature type="compositionally biased region" description="Low complexity" evidence="1">
    <location>
        <begin position="122"/>
        <end position="134"/>
    </location>
</feature>
<dbReference type="AntiFam" id="ANF00057">
    <property type="entry name" value="Translation of E. coli type CRISPR repeat"/>
</dbReference>
<evidence type="ECO:0000313" key="3">
    <source>
        <dbReference type="Proteomes" id="UP000199013"/>
    </source>
</evidence>
<feature type="region of interest" description="Disordered" evidence="1">
    <location>
        <begin position="26"/>
        <end position="76"/>
    </location>
</feature>
<name>A0A1C3NZC6_9ACTN</name>
<protein>
    <submittedName>
        <fullName evidence="2">Uncharacterized protein</fullName>
    </submittedName>
</protein>
<feature type="compositionally biased region" description="Basic residues" evidence="1">
    <location>
        <begin position="29"/>
        <end position="45"/>
    </location>
</feature>
<feature type="compositionally biased region" description="Low complexity" evidence="1">
    <location>
        <begin position="56"/>
        <end position="67"/>
    </location>
</feature>
<feature type="region of interest" description="Disordered" evidence="1">
    <location>
        <begin position="305"/>
        <end position="464"/>
    </location>
</feature>
<feature type="region of interest" description="Disordered" evidence="1">
    <location>
        <begin position="211"/>
        <end position="253"/>
    </location>
</feature>
<gene>
    <name evidence="2" type="ORF">FDG2_3305</name>
</gene>
<feature type="compositionally biased region" description="Basic and acidic residues" evidence="1">
    <location>
        <begin position="412"/>
        <end position="424"/>
    </location>
</feature>
<feature type="compositionally biased region" description="Basic residues" evidence="1">
    <location>
        <begin position="336"/>
        <end position="350"/>
    </location>
</feature>
<keyword evidence="3" id="KW-1185">Reference proteome</keyword>
<dbReference type="EMBL" id="FLUV01001388">
    <property type="protein sequence ID" value="SBW22916.1"/>
    <property type="molecule type" value="Genomic_DNA"/>
</dbReference>
<reference evidence="3" key="1">
    <citation type="submission" date="2016-02" db="EMBL/GenBank/DDBJ databases">
        <authorList>
            <person name="Wibberg D."/>
        </authorList>
    </citation>
    <scope>NUCLEOTIDE SEQUENCE [LARGE SCALE GENOMIC DNA]</scope>
</reference>
<evidence type="ECO:0000256" key="1">
    <source>
        <dbReference type="SAM" id="MobiDB-lite"/>
    </source>
</evidence>